<accession>K1JIM1</accession>
<dbReference type="Proteomes" id="UP000005835">
    <property type="component" value="Unassembled WGS sequence"/>
</dbReference>
<proteinExistence type="predicted"/>
<evidence type="ECO:0000313" key="2">
    <source>
        <dbReference type="EMBL" id="EKB30036.1"/>
    </source>
</evidence>
<dbReference type="SUPFAM" id="SSF117396">
    <property type="entry name" value="TM1631-like"/>
    <property type="match status" value="1"/>
</dbReference>
<dbReference type="PANTHER" id="PTHR30348:SF14">
    <property type="entry name" value="BLR8050 PROTEIN"/>
    <property type="match status" value="1"/>
</dbReference>
<dbReference type="EMBL" id="ADMG01000058">
    <property type="protein sequence ID" value="EKB30036.1"/>
    <property type="molecule type" value="Genomic_DNA"/>
</dbReference>
<name>K1JIM1_9BURK</name>
<evidence type="ECO:0008006" key="4">
    <source>
        <dbReference type="Google" id="ProtNLM"/>
    </source>
</evidence>
<comment type="caution">
    <text evidence="2">The sequence shown here is derived from an EMBL/GenBank/DDBJ whole genome shotgun (WGS) entry which is preliminary data.</text>
</comment>
<dbReference type="AlphaFoldDB" id="K1JIM1"/>
<protein>
    <recommendedName>
        <fullName evidence="4">DUF72 domain-containing protein</fullName>
    </recommendedName>
</protein>
<feature type="compositionally biased region" description="Basic and acidic residues" evidence="1">
    <location>
        <begin position="1"/>
        <end position="21"/>
    </location>
</feature>
<dbReference type="Pfam" id="PF01904">
    <property type="entry name" value="DUF72"/>
    <property type="match status" value="1"/>
</dbReference>
<dbReference type="eggNOG" id="COG1801">
    <property type="taxonomic scope" value="Bacteria"/>
</dbReference>
<keyword evidence="3" id="KW-1185">Reference proteome</keyword>
<dbReference type="PANTHER" id="PTHR30348">
    <property type="entry name" value="UNCHARACTERIZED PROTEIN YECE"/>
    <property type="match status" value="1"/>
</dbReference>
<dbReference type="Gene3D" id="3.20.20.410">
    <property type="entry name" value="Protein of unknown function UPF0759"/>
    <property type="match status" value="1"/>
</dbReference>
<dbReference type="InterPro" id="IPR002763">
    <property type="entry name" value="DUF72"/>
</dbReference>
<dbReference type="InterPro" id="IPR036520">
    <property type="entry name" value="UPF0759_sf"/>
</dbReference>
<evidence type="ECO:0000313" key="3">
    <source>
        <dbReference type="Proteomes" id="UP000005835"/>
    </source>
</evidence>
<gene>
    <name evidence="2" type="ORF">HMPREF9465_02304</name>
</gene>
<dbReference type="STRING" id="742823.HMPREF9465_02304"/>
<sequence length="355" mass="38305">MMKGKPMIERSREPLFDDAPRPDAPVSGEPPRRSVLEASARLSRLVRLGTLGFGRPYWRGTIYSASSGALRMKGLDGLSVLARTPWLGCVCLERGYLHPHSQAELAVLASAVPADFRFIVRAPALVTSVFVHDRRGRAGGLNREFLNVAAAAAFVRSCTDGLGEKLGGVLFDFGPYPSSQMKTLQGRQKAVEELGAFAEGLVRELGSADAAPVLAFEVRNPTLLTPRLMALLRNFGIRPVMGLNEGMPGLQRQMRALAACDAQDPSDPDWRLSGPLFVRWHRSGPLSPVFVRDPESKSAGDPVTRTLIASLVMRAVRSGVPAYVLAGDDAEGDAPRTLLDILASLDGMRAAGLRR</sequence>
<dbReference type="HOGENOM" id="CLU_046654_0_0_4"/>
<dbReference type="RefSeq" id="WP_005437243.1">
    <property type="nucleotide sequence ID" value="NZ_JH815522.1"/>
</dbReference>
<organism evidence="2 3">
    <name type="scientific">Sutterella wadsworthensis 2_1_59BFAA</name>
    <dbReference type="NCBI Taxonomy" id="742823"/>
    <lineage>
        <taxon>Bacteria</taxon>
        <taxon>Pseudomonadati</taxon>
        <taxon>Pseudomonadota</taxon>
        <taxon>Betaproteobacteria</taxon>
        <taxon>Burkholderiales</taxon>
        <taxon>Sutterellaceae</taxon>
        <taxon>Sutterella</taxon>
    </lineage>
</organism>
<evidence type="ECO:0000256" key="1">
    <source>
        <dbReference type="SAM" id="MobiDB-lite"/>
    </source>
</evidence>
<feature type="region of interest" description="Disordered" evidence="1">
    <location>
        <begin position="1"/>
        <end position="33"/>
    </location>
</feature>
<dbReference type="PATRIC" id="fig|742823.3.peg.2307"/>
<reference evidence="2 3" key="1">
    <citation type="submission" date="2012-05" db="EMBL/GenBank/DDBJ databases">
        <title>The Genome Sequence of Sutterella wadsworthensis 2_1_59BFAA.</title>
        <authorList>
            <consortium name="The Broad Institute Genome Sequencing Platform"/>
            <person name="Earl A."/>
            <person name="Ward D."/>
            <person name="Feldgarden M."/>
            <person name="Gevers D."/>
            <person name="Daigneault M."/>
            <person name="Strauss J."/>
            <person name="Allen-Vercoe E."/>
            <person name="Walker B."/>
            <person name="Young S.K."/>
            <person name="Zeng Q."/>
            <person name="Gargeya S."/>
            <person name="Fitzgerald M."/>
            <person name="Haas B."/>
            <person name="Abouelleil A."/>
            <person name="Alvarado L."/>
            <person name="Arachchi H.M."/>
            <person name="Berlin A.M."/>
            <person name="Chapman S.B."/>
            <person name="Goldberg J."/>
            <person name="Griggs A."/>
            <person name="Gujja S."/>
            <person name="Hansen M."/>
            <person name="Howarth C."/>
            <person name="Imamovic A."/>
            <person name="Larimer J."/>
            <person name="McCowen C."/>
            <person name="Montmayeur A."/>
            <person name="Murphy C."/>
            <person name="Neiman D."/>
            <person name="Pearson M."/>
            <person name="Priest M."/>
            <person name="Roberts A."/>
            <person name="Saif S."/>
            <person name="Shea T."/>
            <person name="Sisk P."/>
            <person name="Sykes S."/>
            <person name="Wortman J."/>
            <person name="Nusbaum C."/>
            <person name="Birren B."/>
        </authorList>
    </citation>
    <scope>NUCLEOTIDE SEQUENCE [LARGE SCALE GENOMIC DNA]</scope>
    <source>
        <strain evidence="2 3">2_1_59BFAA</strain>
    </source>
</reference>